<dbReference type="PANTHER" id="PTHR43309">
    <property type="entry name" value="5-OXOPROLINASE SUBUNIT C"/>
    <property type="match status" value="1"/>
</dbReference>
<dbReference type="Gene3D" id="3.30.1360.40">
    <property type="match status" value="1"/>
</dbReference>
<dbReference type="Pfam" id="PF02626">
    <property type="entry name" value="CT_A_B"/>
    <property type="match status" value="1"/>
</dbReference>
<dbReference type="Gene3D" id="2.40.100.10">
    <property type="entry name" value="Cyclophilin-like"/>
    <property type="match status" value="2"/>
</dbReference>
<accession>A0ABY6G4I7</accession>
<dbReference type="InterPro" id="IPR029000">
    <property type="entry name" value="Cyclophilin-like_dom_sf"/>
</dbReference>
<keyword evidence="2" id="KW-0378">Hydrolase</keyword>
<dbReference type="Proteomes" id="UP001164305">
    <property type="component" value="Chromosome"/>
</dbReference>
<reference evidence="6" key="1">
    <citation type="submission" date="2022-10" db="EMBL/GenBank/DDBJ databases">
        <title>Whole-Genome Sequencing of Brachybacterium huguangmaarense BRM-3, Isolated from Betula schmidtii.</title>
        <authorList>
            <person name="Haam D."/>
        </authorList>
    </citation>
    <scope>NUCLEOTIDE SEQUENCE</scope>
    <source>
        <strain evidence="6">BRM-3</strain>
    </source>
</reference>
<evidence type="ECO:0000256" key="1">
    <source>
        <dbReference type="ARBA" id="ARBA00022741"/>
    </source>
</evidence>
<dbReference type="SUPFAM" id="SSF50891">
    <property type="entry name" value="Cyclophilin-like"/>
    <property type="match status" value="2"/>
</dbReference>
<dbReference type="SMART" id="SM00796">
    <property type="entry name" value="AHS1"/>
    <property type="match status" value="1"/>
</dbReference>
<sequence>MSAVRARELRRVGTRALLVAGRDLPDVLALHARLRAAPLAGQTEVLAAAETMLVSFVRRADALAAASVLPTLATGGGRQETPRTVDIDVVYDGEDLDDLAHALGMEPETLVAAHTAAPWRGAFGGFAPGFTYCASETERLWDLDVPRRDSPRTAVPAGSVAVAGRFSAVYPRSSPGGWQLLGRTPAAMWDLSRPFPALVRPGDRVRYRAVRASARLRRPPAAPPADRTPVPATAPALEVEDPGLLTLVEDLGRPGAADLGVPPSGAVDLPSARAANRLVGNPATAAVLETLLGGLVLRARGPLVLALTGADAPGTITGADGTARSAPPRRAVGLDDGETLRLGAPHAGLRTYVAVRGGVEVAAELGSRASDTLSGLGPAPLLAGTRVGIGPTAHLAAVAGAPAPARTLPVAGGTTPLRLVLGPREDWIREDWDGDALAVLAGLDWRVSTQADRVGVRLRPGPGGRPLPRRPGELASEGVVTGAVQVPPSGEPVLFLADHPVTGGYPVVGVVVDDDLPLAAQLPPGALVRLVPVDPDTLAPLAAPGA</sequence>
<evidence type="ECO:0000313" key="6">
    <source>
        <dbReference type="EMBL" id="UYG18130.1"/>
    </source>
</evidence>
<dbReference type="PANTHER" id="PTHR43309:SF3">
    <property type="entry name" value="5-OXOPROLINASE SUBUNIT C"/>
    <property type="match status" value="1"/>
</dbReference>
<keyword evidence="3" id="KW-0067">ATP-binding</keyword>
<name>A0ABY6G4I7_9MICO</name>
<dbReference type="EMBL" id="CP107020">
    <property type="protein sequence ID" value="UYG18130.1"/>
    <property type="molecule type" value="Genomic_DNA"/>
</dbReference>
<organism evidence="6 7">
    <name type="scientific">Brachybacterium huguangmaarense</name>
    <dbReference type="NCBI Taxonomy" id="1652028"/>
    <lineage>
        <taxon>Bacteria</taxon>
        <taxon>Bacillati</taxon>
        <taxon>Actinomycetota</taxon>
        <taxon>Actinomycetes</taxon>
        <taxon>Micrococcales</taxon>
        <taxon>Dermabacteraceae</taxon>
        <taxon>Brachybacterium</taxon>
    </lineage>
</organism>
<dbReference type="InterPro" id="IPR052708">
    <property type="entry name" value="PxpC"/>
</dbReference>
<dbReference type="InterPro" id="IPR003778">
    <property type="entry name" value="CT_A_B"/>
</dbReference>
<evidence type="ECO:0000259" key="4">
    <source>
        <dbReference type="SMART" id="SM00796"/>
    </source>
</evidence>
<proteinExistence type="predicted"/>
<evidence type="ECO:0000259" key="5">
    <source>
        <dbReference type="SMART" id="SM00797"/>
    </source>
</evidence>
<keyword evidence="1" id="KW-0547">Nucleotide-binding</keyword>
<evidence type="ECO:0000256" key="2">
    <source>
        <dbReference type="ARBA" id="ARBA00022801"/>
    </source>
</evidence>
<dbReference type="SMART" id="SM00797">
    <property type="entry name" value="AHS2"/>
    <property type="match status" value="1"/>
</dbReference>
<keyword evidence="7" id="KW-1185">Reference proteome</keyword>
<dbReference type="RefSeq" id="WP_263595323.1">
    <property type="nucleotide sequence ID" value="NZ_CP107020.1"/>
</dbReference>
<evidence type="ECO:0000313" key="7">
    <source>
        <dbReference type="Proteomes" id="UP001164305"/>
    </source>
</evidence>
<dbReference type="Pfam" id="PF02682">
    <property type="entry name" value="CT_C_D"/>
    <property type="match status" value="1"/>
</dbReference>
<protein>
    <submittedName>
        <fullName evidence="6">5-oxoprolinase/urea amidolyase family protein</fullName>
    </submittedName>
</protein>
<evidence type="ECO:0000256" key="3">
    <source>
        <dbReference type="ARBA" id="ARBA00022840"/>
    </source>
</evidence>
<gene>
    <name evidence="6" type="ORF">BRM3_06950</name>
</gene>
<feature type="domain" description="Carboxyltransferase" evidence="5">
    <location>
        <begin position="258"/>
        <end position="543"/>
    </location>
</feature>
<dbReference type="InterPro" id="IPR003833">
    <property type="entry name" value="CT_C_D"/>
</dbReference>
<feature type="domain" description="Carboxyltransferase" evidence="4">
    <location>
        <begin position="7"/>
        <end position="199"/>
    </location>
</feature>